<feature type="transmembrane region" description="Helical" evidence="1">
    <location>
        <begin position="191"/>
        <end position="212"/>
    </location>
</feature>
<gene>
    <name evidence="2" type="ORF">Bathy04g02100</name>
</gene>
<feature type="transmembrane region" description="Helical" evidence="1">
    <location>
        <begin position="143"/>
        <end position="165"/>
    </location>
</feature>
<protein>
    <submittedName>
        <fullName evidence="2">Uncharacterized protein</fullName>
    </submittedName>
</protein>
<dbReference type="GeneID" id="19016235"/>
<keyword evidence="1" id="KW-0812">Transmembrane</keyword>
<feature type="transmembrane region" description="Helical" evidence="1">
    <location>
        <begin position="89"/>
        <end position="107"/>
    </location>
</feature>
<dbReference type="RefSeq" id="XP_007513393.1">
    <property type="nucleotide sequence ID" value="XM_007513331.1"/>
</dbReference>
<keyword evidence="1" id="KW-0472">Membrane</keyword>
<dbReference type="Proteomes" id="UP000198341">
    <property type="component" value="Chromosome 4"/>
</dbReference>
<proteinExistence type="predicted"/>
<reference evidence="2 3" key="1">
    <citation type="submission" date="2011-10" db="EMBL/GenBank/DDBJ databases">
        <authorList>
            <person name="Genoscope - CEA"/>
        </authorList>
    </citation>
    <scope>NUCLEOTIDE SEQUENCE [LARGE SCALE GENOMIC DNA]</scope>
    <source>
        <strain evidence="2 3">RCC 1105</strain>
    </source>
</reference>
<accession>K8F336</accession>
<dbReference type="EMBL" id="FO082275">
    <property type="protein sequence ID" value="CCO15918.1"/>
    <property type="molecule type" value="Genomic_DNA"/>
</dbReference>
<feature type="transmembrane region" description="Helical" evidence="1">
    <location>
        <begin position="316"/>
        <end position="339"/>
    </location>
</feature>
<dbReference type="AlphaFoldDB" id="K8F336"/>
<evidence type="ECO:0000256" key="1">
    <source>
        <dbReference type="SAM" id="Phobius"/>
    </source>
</evidence>
<dbReference type="OrthoDB" id="496766at2759"/>
<keyword evidence="1" id="KW-1133">Transmembrane helix</keyword>
<feature type="transmembrane region" description="Helical" evidence="1">
    <location>
        <begin position="359"/>
        <end position="378"/>
    </location>
</feature>
<keyword evidence="3" id="KW-1185">Reference proteome</keyword>
<sequence length="400" mass="45329">MSSSQSLNDDETNAFSLLRTPKYFVPENEDSSSSSFVDKIIPRGGRGFGDEADGFELDSFTEAFDASTSKLSETLEHIDSALDWTNNPLRFVFATFTVCATITWFGYAGDNMHLHRQAGSLAHCGGLTREMTWTSGMICGKRIGGVVLLVYRLMCFVLCLMYCYYENVAWFLACLGRAPNELEAYAEYYEWTVLVLAAFFGVATVASFKGVFGYYAREDSVKFVGHSGKTNRLGHWVVTLYSTAFTLALALDAYEWARMIFLPRCAADDEQGKLETLLDPKARECYLNERYYFAYGINLILLFGEACLGRLTFPKCYLGAPIFACCLYVLVVDVMHGYFGMQWPTEAINVMRWQACFNVNAIIFGVFFVHFVLVWTLGKTKRFFAKVLFDDFDERTPLFM</sequence>
<dbReference type="KEGG" id="bpg:Bathy04g02100"/>
<evidence type="ECO:0000313" key="2">
    <source>
        <dbReference type="EMBL" id="CCO15918.1"/>
    </source>
</evidence>
<feature type="transmembrane region" description="Helical" evidence="1">
    <location>
        <begin position="291"/>
        <end position="309"/>
    </location>
</feature>
<name>K8F336_9CHLO</name>
<organism evidence="2 3">
    <name type="scientific">Bathycoccus prasinos</name>
    <dbReference type="NCBI Taxonomy" id="41875"/>
    <lineage>
        <taxon>Eukaryota</taxon>
        <taxon>Viridiplantae</taxon>
        <taxon>Chlorophyta</taxon>
        <taxon>Mamiellophyceae</taxon>
        <taxon>Mamiellales</taxon>
        <taxon>Bathycoccaceae</taxon>
        <taxon>Bathycoccus</taxon>
    </lineage>
</organism>
<evidence type="ECO:0000313" key="3">
    <source>
        <dbReference type="Proteomes" id="UP000198341"/>
    </source>
</evidence>